<dbReference type="EMBL" id="JAENJH010000002">
    <property type="protein sequence ID" value="MBK1784360.1"/>
    <property type="molecule type" value="Genomic_DNA"/>
</dbReference>
<feature type="compositionally biased region" description="Polar residues" evidence="1">
    <location>
        <begin position="328"/>
        <end position="339"/>
    </location>
</feature>
<feature type="compositionally biased region" description="Gly residues" evidence="1">
    <location>
        <begin position="276"/>
        <end position="317"/>
    </location>
</feature>
<sequence>MPTAPTPHYTPEQLAQMAPAERQQRLTEMEQAGVDTTGLMGMINQVVATAKAGKQADEIGNNRVQELSSGEVQYVEGLQPSGANYPGVEHQEMSRYVTENLDAGQITEVSTAYHELHSMFSEFATQLKDAVGKSQHEWEGSAADQAHGYFDSLSTWADGNSSNAQLASEVMYQQSEAATTAKNSMPEEVPFDWKTEMAKWGGNPFTMVDSMNSSIETYQRNQEAHSEAARVMTQYDNDLYGAASKQPVFAEPPKFGVGSGEGTGLKPPGTGINMPGNGGTEASGFSGGSVPGGGTVPGAGGGGSYGSGGGSIGGGGSSVPTPLPAGNVTGSTPRGTNPSGYRPPTATPPRMPSRGGGNNGLNGMGAMPMGPMGGGGMGGAGGSDYSSKLGRGGAGGFGPGGSGSGAGAAPGASSGAAKTGMGPMGSGAAAPGAAAAAGGRGAGMAGGMGGAGRGGKGEDDAEHQRPTYLVEGDPDEVFGTDMRTAPPVIGE</sequence>
<dbReference type="InterPro" id="IPR038332">
    <property type="entry name" value="PPE_sf"/>
</dbReference>
<comment type="caution">
    <text evidence="2">The sequence shown here is derived from an EMBL/GenBank/DDBJ whole genome shotgun (WGS) entry which is preliminary data.</text>
</comment>
<gene>
    <name evidence="2" type="ORF">JHE00_08465</name>
</gene>
<name>A0A934V4R0_9PSEU</name>
<proteinExistence type="predicted"/>
<accession>A0A934V4R0</accession>
<dbReference type="AlphaFoldDB" id="A0A934V4R0"/>
<feature type="compositionally biased region" description="Gly residues" evidence="1">
    <location>
        <begin position="396"/>
        <end position="408"/>
    </location>
</feature>
<feature type="compositionally biased region" description="Gly residues" evidence="1">
    <location>
        <begin position="438"/>
        <end position="454"/>
    </location>
</feature>
<evidence type="ECO:0000313" key="2">
    <source>
        <dbReference type="EMBL" id="MBK1784360.1"/>
    </source>
</evidence>
<protein>
    <recommendedName>
        <fullName evidence="4">PPE domain-containing protein</fullName>
    </recommendedName>
</protein>
<feature type="compositionally biased region" description="Basic and acidic residues" evidence="1">
    <location>
        <begin position="455"/>
        <end position="465"/>
    </location>
</feature>
<feature type="region of interest" description="Disordered" evidence="1">
    <location>
        <begin position="258"/>
        <end position="361"/>
    </location>
</feature>
<evidence type="ECO:0000256" key="1">
    <source>
        <dbReference type="SAM" id="MobiDB-lite"/>
    </source>
</evidence>
<keyword evidence="3" id="KW-1185">Reference proteome</keyword>
<evidence type="ECO:0000313" key="3">
    <source>
        <dbReference type="Proteomes" id="UP000635245"/>
    </source>
</evidence>
<feature type="compositionally biased region" description="Low complexity" evidence="1">
    <location>
        <begin position="409"/>
        <end position="437"/>
    </location>
</feature>
<feature type="region of interest" description="Disordered" evidence="1">
    <location>
        <begin position="396"/>
        <end position="491"/>
    </location>
</feature>
<dbReference type="Proteomes" id="UP000635245">
    <property type="component" value="Unassembled WGS sequence"/>
</dbReference>
<reference evidence="2" key="1">
    <citation type="submission" date="2020-12" db="EMBL/GenBank/DDBJ databases">
        <title>Prauserella sp. ASG 168, a novel actinomycete isolated from cave rock.</title>
        <authorList>
            <person name="Suriyachadkun C."/>
        </authorList>
    </citation>
    <scope>NUCLEOTIDE SEQUENCE</scope>
    <source>
        <strain evidence="2">ASG 168</strain>
    </source>
</reference>
<evidence type="ECO:0008006" key="4">
    <source>
        <dbReference type="Google" id="ProtNLM"/>
    </source>
</evidence>
<dbReference type="Gene3D" id="1.20.1260.20">
    <property type="entry name" value="PPE superfamily"/>
    <property type="match status" value="1"/>
</dbReference>
<organism evidence="2 3">
    <name type="scientific">Prauserella cavernicola</name>
    <dbReference type="NCBI Taxonomy" id="2800127"/>
    <lineage>
        <taxon>Bacteria</taxon>
        <taxon>Bacillati</taxon>
        <taxon>Actinomycetota</taxon>
        <taxon>Actinomycetes</taxon>
        <taxon>Pseudonocardiales</taxon>
        <taxon>Pseudonocardiaceae</taxon>
        <taxon>Prauserella</taxon>
    </lineage>
</organism>